<protein>
    <submittedName>
        <fullName evidence="1">Uncharacterized protein</fullName>
    </submittedName>
</protein>
<name>A0A2U2HFZ3_9BURK</name>
<gene>
    <name evidence="1" type="ORF">C7C56_020825</name>
</gene>
<accession>A0A2U2HFZ3</accession>
<reference evidence="1 2" key="1">
    <citation type="submission" date="2018-04" db="EMBL/GenBank/DDBJ databases">
        <title>Massilia violaceinigra sp. nov., a novel purple-pigmented bacterium isolated from Tianshan glacier, Xinjiang, China.</title>
        <authorList>
            <person name="Wang H."/>
        </authorList>
    </citation>
    <scope>NUCLEOTIDE SEQUENCE [LARGE SCALE GENOMIC DNA]</scope>
    <source>
        <strain evidence="1 2">B448-2</strain>
    </source>
</reference>
<comment type="caution">
    <text evidence="1">The sequence shown here is derived from an EMBL/GenBank/DDBJ whole genome shotgun (WGS) entry which is preliminary data.</text>
</comment>
<evidence type="ECO:0000313" key="1">
    <source>
        <dbReference type="EMBL" id="PWF43627.1"/>
    </source>
</evidence>
<evidence type="ECO:0000313" key="2">
    <source>
        <dbReference type="Proteomes" id="UP000241421"/>
    </source>
</evidence>
<sequence length="64" mass="7040">MAGACPGTAMVGAPAFAHEATVFTLRTAESDTDTRFRYDNEVLVLALEKTVKKYGPYTLRCARR</sequence>
<dbReference type="Proteomes" id="UP000241421">
    <property type="component" value="Unassembled WGS sequence"/>
</dbReference>
<proteinExistence type="predicted"/>
<keyword evidence="2" id="KW-1185">Reference proteome</keyword>
<dbReference type="EMBL" id="PXWF02000278">
    <property type="protein sequence ID" value="PWF43627.1"/>
    <property type="molecule type" value="Genomic_DNA"/>
</dbReference>
<organism evidence="1 2">
    <name type="scientific">Massilia glaciei</name>
    <dbReference type="NCBI Taxonomy" id="1524097"/>
    <lineage>
        <taxon>Bacteria</taxon>
        <taxon>Pseudomonadati</taxon>
        <taxon>Pseudomonadota</taxon>
        <taxon>Betaproteobacteria</taxon>
        <taxon>Burkholderiales</taxon>
        <taxon>Oxalobacteraceae</taxon>
        <taxon>Telluria group</taxon>
        <taxon>Massilia</taxon>
    </lineage>
</organism>
<dbReference type="AlphaFoldDB" id="A0A2U2HFZ3"/>